<proteinExistence type="predicted"/>
<evidence type="ECO:0000313" key="3">
    <source>
        <dbReference type="Proteomes" id="UP000006053"/>
    </source>
</evidence>
<evidence type="ECO:0000256" key="1">
    <source>
        <dbReference type="SAM" id="Phobius"/>
    </source>
</evidence>
<organism evidence="2 3">
    <name type="scientific">Desulfitobacterium dehalogenans (strain ATCC 51507 / DSM 9161 / JW/IU-DC1)</name>
    <dbReference type="NCBI Taxonomy" id="756499"/>
    <lineage>
        <taxon>Bacteria</taxon>
        <taxon>Bacillati</taxon>
        <taxon>Bacillota</taxon>
        <taxon>Clostridia</taxon>
        <taxon>Eubacteriales</taxon>
        <taxon>Desulfitobacteriaceae</taxon>
        <taxon>Desulfitobacterium</taxon>
    </lineage>
</organism>
<evidence type="ECO:0000313" key="2">
    <source>
        <dbReference type="EMBL" id="AFL99273.1"/>
    </source>
</evidence>
<dbReference type="AlphaFoldDB" id="I4A5N9"/>
<dbReference type="HOGENOM" id="CLU_2769047_0_0_9"/>
<dbReference type="KEGG" id="ddh:Desde_0828"/>
<accession>I4A5N9</accession>
<keyword evidence="1" id="KW-0472">Membrane</keyword>
<gene>
    <name evidence="2" type="ordered locus">Desde_0828</name>
</gene>
<name>I4A5N9_DESDJ</name>
<protein>
    <submittedName>
        <fullName evidence="2">Uncharacterized protein</fullName>
    </submittedName>
</protein>
<keyword evidence="3" id="KW-1185">Reference proteome</keyword>
<reference evidence="3" key="1">
    <citation type="submission" date="2012-06" db="EMBL/GenBank/DDBJ databases">
        <title>Complete sequence of Desulfitobacterium dehalogenans ATCC 51507.</title>
        <authorList>
            <person name="Lucas S."/>
            <person name="Han J."/>
            <person name="Lapidus A."/>
            <person name="Cheng J.-F."/>
            <person name="Goodwin L."/>
            <person name="Pitluck S."/>
            <person name="Peters L."/>
            <person name="Ovchinnikova G."/>
            <person name="Teshima H."/>
            <person name="Detter J.C."/>
            <person name="Han C."/>
            <person name="Tapia R."/>
            <person name="Land M."/>
            <person name="Hauser L."/>
            <person name="Kyrpides N."/>
            <person name="Ivanova N."/>
            <person name="Pagani I."/>
            <person name="Kruse T."/>
            <person name="de Vos W.M."/>
            <person name="Smidt H."/>
            <person name="Woyke T."/>
        </authorList>
    </citation>
    <scope>NUCLEOTIDE SEQUENCE [LARGE SCALE GENOMIC DNA]</scope>
    <source>
        <strain evidence="3">ATCC 51507 / DSM 9161 / JW/IU-DC1</strain>
    </source>
</reference>
<reference evidence="2 3" key="2">
    <citation type="journal article" date="2015" name="J. Bacteriol.">
        <title>Genomic, proteomic, and biochemical analysis of the organohalide respiratory pathway in Desulfitobacterium dehalogenans.</title>
        <authorList>
            <person name="Kruse T."/>
            <person name="van de Pas B.A."/>
            <person name="Atteia A."/>
            <person name="Krab K."/>
            <person name="Hagen W.R."/>
            <person name="Goodwin L."/>
            <person name="Chain P."/>
            <person name="Boeren S."/>
            <person name="Maphosa F."/>
            <person name="Schraa G."/>
            <person name="de Vos W.M."/>
            <person name="van der Oost J."/>
            <person name="Smidt H."/>
            <person name="Stams A.J."/>
        </authorList>
    </citation>
    <scope>NUCLEOTIDE SEQUENCE [LARGE SCALE GENOMIC DNA]</scope>
    <source>
        <strain evidence="3">ATCC 51507 / DSM 9161 / JW/IU-DC1</strain>
    </source>
</reference>
<sequence length="69" mass="8060">MTEISKIEKILITNMPLYLSLFQILLINLQINFKFEVGFQFDLVIELVGIVLAWVSVRYLQKKAFAKLL</sequence>
<dbReference type="EMBL" id="CP003348">
    <property type="protein sequence ID" value="AFL99273.1"/>
    <property type="molecule type" value="Genomic_DNA"/>
</dbReference>
<feature type="transmembrane region" description="Helical" evidence="1">
    <location>
        <begin position="43"/>
        <end position="60"/>
    </location>
</feature>
<keyword evidence="1" id="KW-1133">Transmembrane helix</keyword>
<keyword evidence="1" id="KW-0812">Transmembrane</keyword>
<feature type="transmembrane region" description="Helical" evidence="1">
    <location>
        <begin position="12"/>
        <end position="31"/>
    </location>
</feature>
<dbReference type="Proteomes" id="UP000006053">
    <property type="component" value="Chromosome"/>
</dbReference>